<feature type="non-terminal residue" evidence="3">
    <location>
        <position position="524"/>
    </location>
</feature>
<dbReference type="NCBIfam" id="TIGR01733">
    <property type="entry name" value="AA-adenyl-dom"/>
    <property type="match status" value="1"/>
</dbReference>
<dbReference type="Gene3D" id="3.30.300.30">
    <property type="match status" value="1"/>
</dbReference>
<dbReference type="GO" id="GO:0043041">
    <property type="term" value="P:amino acid activation for nonribosomal peptide biosynthetic process"/>
    <property type="evidence" value="ECO:0007669"/>
    <property type="project" value="TreeGrafter"/>
</dbReference>
<proteinExistence type="predicted"/>
<evidence type="ECO:0000259" key="2">
    <source>
        <dbReference type="Pfam" id="PF00501"/>
    </source>
</evidence>
<dbReference type="AlphaFoldDB" id="A0A372MAV4"/>
<dbReference type="Gene3D" id="2.30.38.10">
    <property type="entry name" value="Luciferase, Domain 3"/>
    <property type="match status" value="1"/>
</dbReference>
<evidence type="ECO:0000256" key="1">
    <source>
        <dbReference type="SAM" id="MobiDB-lite"/>
    </source>
</evidence>
<name>A0A372MAV4_9ACTN</name>
<feature type="domain" description="AMP-dependent synthetase/ligase" evidence="2">
    <location>
        <begin position="6"/>
        <end position="380"/>
    </location>
</feature>
<accession>A0A372MAV4</accession>
<reference evidence="3 4" key="1">
    <citation type="submission" date="2018-08" db="EMBL/GenBank/DDBJ databases">
        <title>Isolation, diversity and antifungal activity of Actinobacteria from wheat.</title>
        <authorList>
            <person name="Han C."/>
        </authorList>
    </citation>
    <scope>NUCLEOTIDE SEQUENCE [LARGE SCALE GENOMIC DNA]</scope>
    <source>
        <strain evidence="3 4">NEAU-YY421</strain>
    </source>
</reference>
<dbReference type="Pfam" id="PF00501">
    <property type="entry name" value="AMP-binding"/>
    <property type="match status" value="1"/>
</dbReference>
<dbReference type="InterPro" id="IPR045851">
    <property type="entry name" value="AMP-bd_C_sf"/>
</dbReference>
<dbReference type="Gene3D" id="3.40.50.980">
    <property type="match status" value="2"/>
</dbReference>
<feature type="compositionally biased region" description="Low complexity" evidence="1">
    <location>
        <begin position="499"/>
        <end position="509"/>
    </location>
</feature>
<dbReference type="Proteomes" id="UP000263094">
    <property type="component" value="Unassembled WGS sequence"/>
</dbReference>
<organism evidence="3 4">
    <name type="scientific">Streptomyces triticagri</name>
    <dbReference type="NCBI Taxonomy" id="2293568"/>
    <lineage>
        <taxon>Bacteria</taxon>
        <taxon>Bacillati</taxon>
        <taxon>Actinomycetota</taxon>
        <taxon>Actinomycetes</taxon>
        <taxon>Kitasatosporales</taxon>
        <taxon>Streptomycetaceae</taxon>
        <taxon>Streptomyces</taxon>
    </lineage>
</organism>
<dbReference type="GO" id="GO:0031177">
    <property type="term" value="F:phosphopantetheine binding"/>
    <property type="evidence" value="ECO:0007669"/>
    <property type="project" value="TreeGrafter"/>
</dbReference>
<dbReference type="InterPro" id="IPR000873">
    <property type="entry name" value="AMP-dep_synth/lig_dom"/>
</dbReference>
<feature type="region of interest" description="Disordered" evidence="1">
    <location>
        <begin position="499"/>
        <end position="524"/>
    </location>
</feature>
<dbReference type="FunFam" id="3.40.50.12780:FF:000012">
    <property type="entry name" value="Non-ribosomal peptide synthetase"/>
    <property type="match status" value="1"/>
</dbReference>
<dbReference type="PANTHER" id="PTHR45527:SF1">
    <property type="entry name" value="FATTY ACID SYNTHASE"/>
    <property type="match status" value="1"/>
</dbReference>
<dbReference type="GO" id="GO:0005737">
    <property type="term" value="C:cytoplasm"/>
    <property type="evidence" value="ECO:0007669"/>
    <property type="project" value="TreeGrafter"/>
</dbReference>
<dbReference type="PANTHER" id="PTHR45527">
    <property type="entry name" value="NONRIBOSOMAL PEPTIDE SYNTHETASE"/>
    <property type="match status" value="1"/>
</dbReference>
<feature type="compositionally biased region" description="Polar residues" evidence="1">
    <location>
        <begin position="512"/>
        <end position="524"/>
    </location>
</feature>
<comment type="caution">
    <text evidence="3">The sequence shown here is derived from an EMBL/GenBank/DDBJ whole genome shotgun (WGS) entry which is preliminary data.</text>
</comment>
<dbReference type="OrthoDB" id="2472181at2"/>
<dbReference type="EMBL" id="QUAK01000032">
    <property type="protein sequence ID" value="RFU87407.1"/>
    <property type="molecule type" value="Genomic_DNA"/>
</dbReference>
<dbReference type="RefSeq" id="WP_128555052.1">
    <property type="nucleotide sequence ID" value="NZ_QUAK01000032.1"/>
</dbReference>
<dbReference type="GO" id="GO:0044550">
    <property type="term" value="P:secondary metabolite biosynthetic process"/>
    <property type="evidence" value="ECO:0007669"/>
    <property type="project" value="TreeGrafter"/>
</dbReference>
<gene>
    <name evidence="3" type="ORF">DY218_07055</name>
</gene>
<dbReference type="InterPro" id="IPR010071">
    <property type="entry name" value="AA_adenyl_dom"/>
</dbReference>
<dbReference type="InterPro" id="IPR020845">
    <property type="entry name" value="AMP-binding_CS"/>
</dbReference>
<protein>
    <submittedName>
        <fullName evidence="3">Amino acid adenylation domain-containing protein</fullName>
    </submittedName>
</protein>
<dbReference type="FunFam" id="3.40.50.980:FF:000002">
    <property type="entry name" value="Enterobactin synthetase component F"/>
    <property type="match status" value="1"/>
</dbReference>
<evidence type="ECO:0000313" key="3">
    <source>
        <dbReference type="EMBL" id="RFU87407.1"/>
    </source>
</evidence>
<dbReference type="PROSITE" id="PS00455">
    <property type="entry name" value="AMP_BINDING"/>
    <property type="match status" value="1"/>
</dbReference>
<dbReference type="SUPFAM" id="SSF56801">
    <property type="entry name" value="Acetyl-CoA synthetase-like"/>
    <property type="match status" value="1"/>
</dbReference>
<sequence>MHELIAAQAAATPDAIAVTDEHGTQLTYRQLDQRANQLAHHLTTHGVTTEDVIGIHLERSPHLITALLATLKTGAAYLPLDPDYPPARLTHMTTTSQPTLILTHHPTHTTATTLTTNNTGTGTGDGEGATNNTPIPLINLDDAAVDALLDQHPTTPPTVHLTPDNAAYILYTSGSTGTPKGALNTHAAFTNRITWMQNTYHLTPTDRVLFKTPIGFDVSGWEWTWPLTTGARIHLLPPGAHRNPTHLTHTIQKHHITVCHFVPAMLTHFLTHPHTPNCTTLTHVIASGEELTTHHTHTFHTTLPTTQLHNLYGPTEAAIDVTHHTTTPTTPTQPQPARIPIGTPITGAEIHILDDHHHPTPPGIPGHLHIGGTPLARGYHHQPALTAQHFTPHPTQPGTRLYKTGDLARHTPHGTIEYLGRTDHQLKINGQRIEPAEINTALHTHPAIHHTHTTTHTTHNTTHLATYYTTHPNTTPPTPQQLRTHLTHHLHPTHIPTYLTHLPHLPQHPNGKINTHQLPTPTHT</sequence>
<keyword evidence="4" id="KW-1185">Reference proteome</keyword>
<evidence type="ECO:0000313" key="4">
    <source>
        <dbReference type="Proteomes" id="UP000263094"/>
    </source>
</evidence>